<protein>
    <submittedName>
        <fullName evidence="1">Uncharacterized protein</fullName>
    </submittedName>
</protein>
<dbReference type="Proteomes" id="UP000019384">
    <property type="component" value="Unassembled WGS sequence"/>
</dbReference>
<reference evidence="1" key="2">
    <citation type="submission" date="2014-02" db="EMBL/GenBank/DDBJ databases">
        <title>Complete DNA sequence of /Kuraishia capsulata/ illustrates novel genomic features among budding yeasts (/Saccharomycotina/).</title>
        <authorList>
            <person name="Morales L."/>
            <person name="Noel B."/>
            <person name="Porcel B."/>
            <person name="Marcet-Houben M."/>
            <person name="Hullo M-F."/>
            <person name="Sacerdot C."/>
            <person name="Tekaia F."/>
            <person name="Leh-Louis V."/>
            <person name="Despons L."/>
            <person name="Khanna V."/>
            <person name="Aury J-M."/>
            <person name="Barbe V."/>
            <person name="Couloux A."/>
            <person name="Labadie K."/>
            <person name="Pelletier E."/>
            <person name="Souciet J-L."/>
            <person name="Boekhout T."/>
            <person name="Gabaldon T."/>
            <person name="Wincker P."/>
            <person name="Dujon B."/>
        </authorList>
    </citation>
    <scope>NUCLEOTIDE SEQUENCE</scope>
    <source>
        <strain evidence="1">CBS 1993</strain>
    </source>
</reference>
<proteinExistence type="predicted"/>
<sequence>MRENRSARIV</sequence>
<evidence type="ECO:0000313" key="2">
    <source>
        <dbReference type="Proteomes" id="UP000019384"/>
    </source>
</evidence>
<dbReference type="HOGENOM" id="CLU_222486_1_0_1"/>
<gene>
    <name evidence="1" type="ORF">KUCA_T00002510001</name>
</gene>
<organism evidence="1 2">
    <name type="scientific">Kuraishia capsulata CBS 1993</name>
    <dbReference type="NCBI Taxonomy" id="1382522"/>
    <lineage>
        <taxon>Eukaryota</taxon>
        <taxon>Fungi</taxon>
        <taxon>Dikarya</taxon>
        <taxon>Ascomycota</taxon>
        <taxon>Saccharomycotina</taxon>
        <taxon>Pichiomycetes</taxon>
        <taxon>Pichiales</taxon>
        <taxon>Pichiaceae</taxon>
        <taxon>Kuraishia</taxon>
    </lineage>
</organism>
<dbReference type="EMBL" id="HG793127">
    <property type="protein sequence ID" value="CDK26538.1"/>
    <property type="molecule type" value="Genomic_DNA"/>
</dbReference>
<keyword evidence="2" id="KW-1185">Reference proteome</keyword>
<accession>W6MKL6</accession>
<reference evidence="1" key="1">
    <citation type="submission" date="2013-12" db="EMBL/GenBank/DDBJ databases">
        <authorList>
            <person name="Genoscope - CEA"/>
        </authorList>
    </citation>
    <scope>NUCLEOTIDE SEQUENCE</scope>
    <source>
        <strain evidence="1">CBS 1993</strain>
    </source>
</reference>
<evidence type="ECO:0000313" key="1">
    <source>
        <dbReference type="EMBL" id="CDK26538.1"/>
    </source>
</evidence>
<name>W6MKL6_9ASCO</name>